<sequence>MNSAWTSLLPPTTVAASHTGDGLIPLTEHTIITITGPDAIKFLQGQCTCDVTQLTQGYWRLGAHCNVNGRMLSSFTMALLADDCVGLRVHSSIAKSTAQALQRYIVFSKAQCEISQALALGIVGAIPESISSNKLEGGQFSITPAGTVLQHSNNLGELWVSTHCALGLDNIKPLLAQNPIYAASRWQLLMIEQGRAEVQQATSDAHLPQAFNFDLIGGINFKKGCYTGQEIIARVHYKGQSKQRVHALQLDEQPCEPISVGQRIINAEGKAVGEVAAIASNATGYALLACTKAFDAEAPSLFVAGIVTNTATDQDADNSPANRPVHTMPLQPLPLPYAIP</sequence>
<evidence type="ECO:0000256" key="1">
    <source>
        <dbReference type="SAM" id="MobiDB-lite"/>
    </source>
</evidence>
<evidence type="ECO:0000259" key="2">
    <source>
        <dbReference type="Pfam" id="PF01571"/>
    </source>
</evidence>
<feature type="domain" description="GCVT N-terminal" evidence="2">
    <location>
        <begin position="19"/>
        <end position="109"/>
    </location>
</feature>
<reference evidence="3 4" key="1">
    <citation type="journal article" date="2022" name="IScience">
        <title>An ultrasensitive nanofiber-based assay for enzymatic hydrolysis and deep-sea microbial degradation of cellulose.</title>
        <authorList>
            <person name="Tsudome M."/>
            <person name="Tachioka M."/>
            <person name="Miyazaki M."/>
            <person name="Uchimura K."/>
            <person name="Tsuda M."/>
            <person name="Takaki Y."/>
            <person name="Deguchi S."/>
        </authorList>
    </citation>
    <scope>NUCLEOTIDE SEQUENCE [LARGE SCALE GENOMIC DNA]</scope>
    <source>
        <strain evidence="3 4">GE09</strain>
    </source>
</reference>
<evidence type="ECO:0000313" key="3">
    <source>
        <dbReference type="EMBL" id="BCD96607.1"/>
    </source>
</evidence>
<dbReference type="RefSeq" id="WP_236986099.1">
    <property type="nucleotide sequence ID" value="NZ_AP023086.1"/>
</dbReference>
<evidence type="ECO:0000313" key="4">
    <source>
        <dbReference type="Proteomes" id="UP001320119"/>
    </source>
</evidence>
<accession>A0AAN1WFF0</accession>
<dbReference type="Gene3D" id="2.40.30.160">
    <property type="match status" value="1"/>
</dbReference>
<dbReference type="NCBIfam" id="TIGR03317">
    <property type="entry name" value="ygfZ_signature"/>
    <property type="match status" value="1"/>
</dbReference>
<dbReference type="Gene3D" id="3.30.70.1400">
    <property type="entry name" value="Aminomethyltransferase beta-barrel domains"/>
    <property type="match status" value="1"/>
</dbReference>
<dbReference type="AlphaFoldDB" id="A0AAN1WFF0"/>
<dbReference type="InterPro" id="IPR006222">
    <property type="entry name" value="GCVT_N"/>
</dbReference>
<dbReference type="Pfam" id="PF01571">
    <property type="entry name" value="GCV_T"/>
    <property type="match status" value="1"/>
</dbReference>
<keyword evidence="4" id="KW-1185">Reference proteome</keyword>
<name>A0AAN1WFF0_9GAMM</name>
<dbReference type="InterPro" id="IPR045179">
    <property type="entry name" value="YgfZ/GcvT"/>
</dbReference>
<dbReference type="InterPro" id="IPR017703">
    <property type="entry name" value="YgfZ/GCV_T_CS"/>
</dbReference>
<organism evidence="3 4">
    <name type="scientific">Marinagarivorans cellulosilyticus</name>
    <dbReference type="NCBI Taxonomy" id="2721545"/>
    <lineage>
        <taxon>Bacteria</taxon>
        <taxon>Pseudomonadati</taxon>
        <taxon>Pseudomonadota</taxon>
        <taxon>Gammaproteobacteria</taxon>
        <taxon>Cellvibrionales</taxon>
        <taxon>Cellvibrionaceae</taxon>
        <taxon>Marinagarivorans</taxon>
    </lineage>
</organism>
<dbReference type="GO" id="GO:0016226">
    <property type="term" value="P:iron-sulfur cluster assembly"/>
    <property type="evidence" value="ECO:0007669"/>
    <property type="project" value="TreeGrafter"/>
</dbReference>
<feature type="compositionally biased region" description="Polar residues" evidence="1">
    <location>
        <begin position="312"/>
        <end position="321"/>
    </location>
</feature>
<protein>
    <submittedName>
        <fullName evidence="3">tRNA-modifying protein YgfZ</fullName>
    </submittedName>
</protein>
<feature type="compositionally biased region" description="Pro residues" evidence="1">
    <location>
        <begin position="331"/>
        <end position="340"/>
    </location>
</feature>
<gene>
    <name evidence="3" type="ORF">MARGE09_P0807</name>
</gene>
<dbReference type="PANTHER" id="PTHR22602:SF0">
    <property type="entry name" value="TRANSFERASE CAF17, MITOCHONDRIAL-RELATED"/>
    <property type="match status" value="1"/>
</dbReference>
<dbReference type="Proteomes" id="UP001320119">
    <property type="component" value="Chromosome"/>
</dbReference>
<dbReference type="EMBL" id="AP023086">
    <property type="protein sequence ID" value="BCD96607.1"/>
    <property type="molecule type" value="Genomic_DNA"/>
</dbReference>
<feature type="region of interest" description="Disordered" evidence="1">
    <location>
        <begin position="312"/>
        <end position="340"/>
    </location>
</feature>
<dbReference type="PANTHER" id="PTHR22602">
    <property type="entry name" value="TRANSFERASE CAF17, MITOCHONDRIAL-RELATED"/>
    <property type="match status" value="1"/>
</dbReference>
<proteinExistence type="predicted"/>
<dbReference type="SUPFAM" id="SSF103025">
    <property type="entry name" value="Folate-binding domain"/>
    <property type="match status" value="1"/>
</dbReference>
<dbReference type="KEGG" id="marq:MARGE09_P0807"/>